<dbReference type="AlphaFoldDB" id="A0AAP2CRK3"/>
<name>A0AAP2CRK3_9RHOB</name>
<dbReference type="PROSITE" id="PS51781">
    <property type="entry name" value="SH3B"/>
    <property type="match status" value="1"/>
</dbReference>
<sequence>MNMTLALLALMFGAMVAVGEGPRVASVDEEDDLAVLAQVLEDNGVSSGTVDPDKAMALTATTAADEAVEVEVARATLPLLDTSKPAATATEAQVTQVSAPAGGLITTAVVLGNRVNVRSGPSTGNPVITKVVKGQEVEVLSYTDNGWAEILVKGDIGFMSGDFLRENADG</sequence>
<dbReference type="EMBL" id="JADQAZ010000004">
    <property type="protein sequence ID" value="MBT0959209.1"/>
    <property type="molecule type" value="Genomic_DNA"/>
</dbReference>
<dbReference type="SMART" id="SM00287">
    <property type="entry name" value="SH3b"/>
    <property type="match status" value="1"/>
</dbReference>
<feature type="domain" description="SH3b" evidence="2">
    <location>
        <begin position="105"/>
        <end position="168"/>
    </location>
</feature>
<dbReference type="InterPro" id="IPR003646">
    <property type="entry name" value="SH3-like_bac-type"/>
</dbReference>
<dbReference type="Pfam" id="PF08239">
    <property type="entry name" value="SH3_3"/>
    <property type="match status" value="1"/>
</dbReference>
<comment type="caution">
    <text evidence="3">The sequence shown here is derived from an EMBL/GenBank/DDBJ whole genome shotgun (WGS) entry which is preliminary data.</text>
</comment>
<evidence type="ECO:0000313" key="4">
    <source>
        <dbReference type="Proteomes" id="UP001315686"/>
    </source>
</evidence>
<dbReference type="Gene3D" id="2.30.30.40">
    <property type="entry name" value="SH3 Domains"/>
    <property type="match status" value="1"/>
</dbReference>
<gene>
    <name evidence="3" type="ORF">IV417_17615</name>
</gene>
<organism evidence="3 4">
    <name type="scientific">Harenicola maris</name>
    <dbReference type="NCBI Taxonomy" id="2841044"/>
    <lineage>
        <taxon>Bacteria</taxon>
        <taxon>Pseudomonadati</taxon>
        <taxon>Pseudomonadota</taxon>
        <taxon>Alphaproteobacteria</taxon>
        <taxon>Rhodobacterales</taxon>
        <taxon>Paracoccaceae</taxon>
        <taxon>Harenicola</taxon>
    </lineage>
</organism>
<keyword evidence="1" id="KW-0732">Signal</keyword>
<evidence type="ECO:0000313" key="3">
    <source>
        <dbReference type="EMBL" id="MBT0959209.1"/>
    </source>
</evidence>
<reference evidence="3 4" key="1">
    <citation type="journal article" date="2021" name="Arch. Microbiol.">
        <title>Harenicola maris gen. nov., sp. nov. isolated from the Sea of Japan shallow sediments.</title>
        <authorList>
            <person name="Romanenko L.A."/>
            <person name="Kurilenko V.V."/>
            <person name="Chernysheva N.Y."/>
            <person name="Tekutyeva L.A."/>
            <person name="Velansky P.V."/>
            <person name="Svetashev V.I."/>
            <person name="Isaeva M.P."/>
        </authorList>
    </citation>
    <scope>NUCLEOTIDE SEQUENCE [LARGE SCALE GENOMIC DNA]</scope>
    <source>
        <strain evidence="3 4">KMM 3653</strain>
    </source>
</reference>
<proteinExistence type="predicted"/>
<evidence type="ECO:0000256" key="1">
    <source>
        <dbReference type="SAM" id="SignalP"/>
    </source>
</evidence>
<dbReference type="RefSeq" id="WP_327795445.1">
    <property type="nucleotide sequence ID" value="NZ_JADQAZ010000004.1"/>
</dbReference>
<protein>
    <submittedName>
        <fullName evidence="3">SH3 domain-containing protein</fullName>
    </submittedName>
</protein>
<feature type="signal peptide" evidence="1">
    <location>
        <begin position="1"/>
        <end position="19"/>
    </location>
</feature>
<dbReference type="Proteomes" id="UP001315686">
    <property type="component" value="Unassembled WGS sequence"/>
</dbReference>
<keyword evidence="4" id="KW-1185">Reference proteome</keyword>
<evidence type="ECO:0000259" key="2">
    <source>
        <dbReference type="PROSITE" id="PS51781"/>
    </source>
</evidence>
<feature type="chain" id="PRO_5043043216" evidence="1">
    <location>
        <begin position="20"/>
        <end position="170"/>
    </location>
</feature>
<accession>A0AAP2CRK3</accession>